<dbReference type="GO" id="GO:0016020">
    <property type="term" value="C:membrane"/>
    <property type="evidence" value="ECO:0007669"/>
    <property type="project" value="UniProtKB-SubCell"/>
</dbReference>
<dbReference type="AlphaFoldDB" id="A0A8J6HDN2"/>
<keyword evidence="3 5" id="KW-1133">Transmembrane helix</keyword>
<evidence type="ECO:0000313" key="7">
    <source>
        <dbReference type="Proteomes" id="UP000719412"/>
    </source>
</evidence>
<dbReference type="PANTHER" id="PTHR48021">
    <property type="match status" value="1"/>
</dbReference>
<feature type="transmembrane region" description="Helical" evidence="5">
    <location>
        <begin position="340"/>
        <end position="360"/>
    </location>
</feature>
<dbReference type="InterPro" id="IPR050549">
    <property type="entry name" value="MFS_Trehalose_Transporter"/>
</dbReference>
<feature type="transmembrane region" description="Helical" evidence="5">
    <location>
        <begin position="83"/>
        <end position="103"/>
    </location>
</feature>
<feature type="transmembrane region" description="Helical" evidence="5">
    <location>
        <begin position="196"/>
        <end position="214"/>
    </location>
</feature>
<evidence type="ECO:0000256" key="1">
    <source>
        <dbReference type="ARBA" id="ARBA00004370"/>
    </source>
</evidence>
<dbReference type="GO" id="GO:0022857">
    <property type="term" value="F:transmembrane transporter activity"/>
    <property type="evidence" value="ECO:0007669"/>
    <property type="project" value="InterPro"/>
</dbReference>
<dbReference type="Proteomes" id="UP000719412">
    <property type="component" value="Unassembled WGS sequence"/>
</dbReference>
<feature type="transmembrane region" description="Helical" evidence="5">
    <location>
        <begin position="366"/>
        <end position="394"/>
    </location>
</feature>
<dbReference type="SUPFAM" id="SSF103473">
    <property type="entry name" value="MFS general substrate transporter"/>
    <property type="match status" value="1"/>
</dbReference>
<feature type="transmembrane region" description="Helical" evidence="5">
    <location>
        <begin position="132"/>
        <end position="151"/>
    </location>
</feature>
<evidence type="ECO:0000256" key="5">
    <source>
        <dbReference type="SAM" id="Phobius"/>
    </source>
</evidence>
<evidence type="ECO:0000256" key="2">
    <source>
        <dbReference type="ARBA" id="ARBA00022692"/>
    </source>
</evidence>
<proteinExistence type="predicted"/>
<comment type="caution">
    <text evidence="6">The sequence shown here is derived from an EMBL/GenBank/DDBJ whole genome shotgun (WGS) entry which is preliminary data.</text>
</comment>
<feature type="transmembrane region" description="Helical" evidence="5">
    <location>
        <begin position="406"/>
        <end position="430"/>
    </location>
</feature>
<feature type="transmembrane region" description="Helical" evidence="5">
    <location>
        <begin position="314"/>
        <end position="333"/>
    </location>
</feature>
<organism evidence="6 7">
    <name type="scientific">Tenebrio molitor</name>
    <name type="common">Yellow mealworm beetle</name>
    <dbReference type="NCBI Taxonomy" id="7067"/>
    <lineage>
        <taxon>Eukaryota</taxon>
        <taxon>Metazoa</taxon>
        <taxon>Ecdysozoa</taxon>
        <taxon>Arthropoda</taxon>
        <taxon>Hexapoda</taxon>
        <taxon>Insecta</taxon>
        <taxon>Pterygota</taxon>
        <taxon>Neoptera</taxon>
        <taxon>Endopterygota</taxon>
        <taxon>Coleoptera</taxon>
        <taxon>Polyphaga</taxon>
        <taxon>Cucujiformia</taxon>
        <taxon>Tenebrionidae</taxon>
        <taxon>Tenebrio</taxon>
    </lineage>
</organism>
<accession>A0A8J6HDN2</accession>
<comment type="subcellular location">
    <subcellularLocation>
        <location evidence="1">Membrane</location>
    </subcellularLocation>
</comment>
<feature type="transmembrane region" description="Helical" evidence="5">
    <location>
        <begin position="172"/>
        <end position="190"/>
    </location>
</feature>
<dbReference type="InterPro" id="IPR005828">
    <property type="entry name" value="MFS_sugar_transport-like"/>
</dbReference>
<sequence>METNKRQIEMNLNDQGYTYVFEAKEEMVTKVPSKFRRTVWQVLPSICGIMLCLPYGIMLGWPSPTYPTLISPKSPVWISPDQSAMVAGFLMIGNTVGTPFSSIRRLSAKFGIVIGACLMTIGWILMWEAKDIYYLLGSRFLIGAGNGFGLGQLKYYISEICQDSLATLLTKQINLCVFAGVMVAFAYGPFVDFRQFSIISTIVSILVLFLAIFLPSTPRELVKCGKTTAAKKLIAFLSPQLDVGDEMGKIKERINVVDTSWGYCDVLKRPKLRKNFAIFALLVFFQQFSGIPSTIVYSQIIFTASHCPRPELCALLYSFVYLLANVYGIFCVPNLNKKRVILFSSVGVSLLLVVKIIVIVEKANDVFWSYTSLVVLLLYNAVHTVGLGNIPFTLIPELFPKEANRVVVHFFIMFHSMLALTITKIFQVMYFNIGLFSPFCLFLAISTFSIVFVIIFVPNKRNKAIENT</sequence>
<keyword evidence="4 5" id="KW-0472">Membrane</keyword>
<keyword evidence="2 5" id="KW-0812">Transmembrane</keyword>
<gene>
    <name evidence="6" type="ORF">GEV33_010304</name>
</gene>
<feature type="transmembrane region" description="Helical" evidence="5">
    <location>
        <begin position="42"/>
        <end position="63"/>
    </location>
</feature>
<feature type="transmembrane region" description="Helical" evidence="5">
    <location>
        <begin position="276"/>
        <end position="302"/>
    </location>
</feature>
<reference evidence="6" key="1">
    <citation type="journal article" date="2020" name="J Insects Food Feed">
        <title>The yellow mealworm (Tenebrio molitor) genome: a resource for the emerging insects as food and feed industry.</title>
        <authorList>
            <person name="Eriksson T."/>
            <person name="Andere A."/>
            <person name="Kelstrup H."/>
            <person name="Emery V."/>
            <person name="Picard C."/>
        </authorList>
    </citation>
    <scope>NUCLEOTIDE SEQUENCE</scope>
    <source>
        <strain evidence="6">Stoneville</strain>
        <tissue evidence="6">Whole head</tissue>
    </source>
</reference>
<reference evidence="6" key="2">
    <citation type="submission" date="2021-08" db="EMBL/GenBank/DDBJ databases">
        <authorList>
            <person name="Eriksson T."/>
        </authorList>
    </citation>
    <scope>NUCLEOTIDE SEQUENCE</scope>
    <source>
        <strain evidence="6">Stoneville</strain>
        <tissue evidence="6">Whole head</tissue>
    </source>
</reference>
<dbReference type="PANTHER" id="PTHR48021:SF46">
    <property type="entry name" value="MAJOR FACILITATOR SUPERFAMILY (MFS) PROFILE DOMAIN-CONTAINING PROTEIN"/>
    <property type="match status" value="1"/>
</dbReference>
<keyword evidence="7" id="KW-1185">Reference proteome</keyword>
<feature type="transmembrane region" description="Helical" evidence="5">
    <location>
        <begin position="436"/>
        <end position="457"/>
    </location>
</feature>
<evidence type="ECO:0008006" key="8">
    <source>
        <dbReference type="Google" id="ProtNLM"/>
    </source>
</evidence>
<protein>
    <recommendedName>
        <fullName evidence="8">Facilitated trehalose transporter Tret1-like</fullName>
    </recommendedName>
</protein>
<evidence type="ECO:0000256" key="4">
    <source>
        <dbReference type="ARBA" id="ARBA00023136"/>
    </source>
</evidence>
<dbReference type="Gene3D" id="1.20.1250.20">
    <property type="entry name" value="MFS general substrate transporter like domains"/>
    <property type="match status" value="1"/>
</dbReference>
<feature type="transmembrane region" description="Helical" evidence="5">
    <location>
        <begin position="110"/>
        <end position="126"/>
    </location>
</feature>
<name>A0A8J6HDN2_TENMO</name>
<dbReference type="InterPro" id="IPR036259">
    <property type="entry name" value="MFS_trans_sf"/>
</dbReference>
<dbReference type="Pfam" id="PF00083">
    <property type="entry name" value="Sugar_tr"/>
    <property type="match status" value="1"/>
</dbReference>
<evidence type="ECO:0000256" key="3">
    <source>
        <dbReference type="ARBA" id="ARBA00022989"/>
    </source>
</evidence>
<evidence type="ECO:0000313" key="6">
    <source>
        <dbReference type="EMBL" id="KAH0812487.1"/>
    </source>
</evidence>
<dbReference type="EMBL" id="JABDTM020026005">
    <property type="protein sequence ID" value="KAH0812487.1"/>
    <property type="molecule type" value="Genomic_DNA"/>
</dbReference>